<keyword evidence="1" id="KW-0812">Transmembrane</keyword>
<keyword evidence="1" id="KW-0472">Membrane</keyword>
<dbReference type="EMBL" id="ASGP02000006">
    <property type="protein sequence ID" value="KAH9501976.1"/>
    <property type="molecule type" value="Genomic_DNA"/>
</dbReference>
<dbReference type="Proteomes" id="UP000828236">
    <property type="component" value="Unassembled WGS sequence"/>
</dbReference>
<name>A0A922L0M4_DERFA</name>
<evidence type="ECO:0000313" key="3">
    <source>
        <dbReference type="EMBL" id="KAH9501976.1"/>
    </source>
</evidence>
<evidence type="ECO:0000256" key="1">
    <source>
        <dbReference type="SAM" id="Phobius"/>
    </source>
</evidence>
<feature type="transmembrane region" description="Helical" evidence="1">
    <location>
        <begin position="20"/>
        <end position="43"/>
    </location>
</feature>
<keyword evidence="4" id="KW-1185">Reference proteome</keyword>
<dbReference type="AlphaFoldDB" id="A0A922L0M4"/>
<dbReference type="EMBL" id="SDOV01000008">
    <property type="protein sequence ID" value="KAH7637545.1"/>
    <property type="molecule type" value="Genomic_DNA"/>
</dbReference>
<reference evidence="3" key="1">
    <citation type="submission" date="2013-05" db="EMBL/GenBank/DDBJ databases">
        <authorList>
            <person name="Yim A.K.Y."/>
            <person name="Chan T.F."/>
            <person name="Ji K.M."/>
            <person name="Liu X.Y."/>
            <person name="Zhou J.W."/>
            <person name="Li R.Q."/>
            <person name="Yang K.Y."/>
            <person name="Li J."/>
            <person name="Li M."/>
            <person name="Law P.T.W."/>
            <person name="Wu Y.L."/>
            <person name="Cai Z.L."/>
            <person name="Qin H."/>
            <person name="Bao Y."/>
            <person name="Leung R.K.K."/>
            <person name="Ng P.K.S."/>
            <person name="Zou J."/>
            <person name="Zhong X.J."/>
            <person name="Ran P.X."/>
            <person name="Zhong N.S."/>
            <person name="Liu Z.G."/>
            <person name="Tsui S.K.W."/>
        </authorList>
    </citation>
    <scope>NUCLEOTIDE SEQUENCE</scope>
    <source>
        <strain evidence="3">Derf</strain>
        <tissue evidence="3">Whole organism</tissue>
    </source>
</reference>
<dbReference type="Proteomes" id="UP000790347">
    <property type="component" value="Unassembled WGS sequence"/>
</dbReference>
<reference evidence="2" key="3">
    <citation type="journal article" date="2021" name="World Allergy Organ. J.">
        <title>Chromosome-level assembly of Dermatophagoides farinae genome and transcriptome reveals two novel allergens Der f 37 and Der f 39.</title>
        <authorList>
            <person name="Chen J."/>
            <person name="Cai Z."/>
            <person name="Fan D."/>
            <person name="Hu J."/>
            <person name="Hou Y."/>
            <person name="He Y."/>
            <person name="Zhang Z."/>
            <person name="Zhao Z."/>
            <person name="Gao P."/>
            <person name="Hu W."/>
            <person name="Sun J."/>
            <person name="Li J."/>
            <person name="Ji K."/>
        </authorList>
    </citation>
    <scope>NUCLEOTIDE SEQUENCE</scope>
    <source>
        <strain evidence="2">JKM2019</strain>
    </source>
</reference>
<gene>
    <name evidence="3" type="ORF">DERF_012779</name>
    <name evidence="2" type="ORF">HUG17_8649</name>
</gene>
<organism evidence="3 4">
    <name type="scientific">Dermatophagoides farinae</name>
    <name type="common">American house dust mite</name>
    <dbReference type="NCBI Taxonomy" id="6954"/>
    <lineage>
        <taxon>Eukaryota</taxon>
        <taxon>Metazoa</taxon>
        <taxon>Ecdysozoa</taxon>
        <taxon>Arthropoda</taxon>
        <taxon>Chelicerata</taxon>
        <taxon>Arachnida</taxon>
        <taxon>Acari</taxon>
        <taxon>Acariformes</taxon>
        <taxon>Sarcoptiformes</taxon>
        <taxon>Astigmata</taxon>
        <taxon>Psoroptidia</taxon>
        <taxon>Analgoidea</taxon>
        <taxon>Pyroglyphidae</taxon>
        <taxon>Dermatophagoidinae</taxon>
        <taxon>Dermatophagoides</taxon>
    </lineage>
</organism>
<proteinExistence type="predicted"/>
<reference evidence="3" key="4">
    <citation type="journal article" date="2022" name="Res Sq">
        <title>Comparative Genomics Reveals Insights into the Divergent Evolution of Astigmatic Mites and Household Pest Adaptations.</title>
        <authorList>
            <person name="Xiong Q."/>
            <person name="Wan A.T.-Y."/>
            <person name="Liu X.-Y."/>
            <person name="Fung C.S.-H."/>
            <person name="Xiao X."/>
            <person name="Malainual N."/>
            <person name="Hou J."/>
            <person name="Wang L."/>
            <person name="Wang M."/>
            <person name="Yang K."/>
            <person name="Cui Y."/>
            <person name="Leung E."/>
            <person name="Nong W."/>
            <person name="Shin S.-K."/>
            <person name="Au S."/>
            <person name="Jeong K.Y."/>
            <person name="Chew F.T."/>
            <person name="Hui J."/>
            <person name="Leung T.F."/>
            <person name="Tungtrongchitr A."/>
            <person name="Zhong N."/>
            <person name="Liu Z."/>
            <person name="Tsui S."/>
        </authorList>
    </citation>
    <scope>NUCLEOTIDE SEQUENCE</scope>
    <source>
        <strain evidence="3">Derf</strain>
        <tissue evidence="3">Whole organism</tissue>
    </source>
</reference>
<keyword evidence="1" id="KW-1133">Transmembrane helix</keyword>
<comment type="caution">
    <text evidence="3">The sequence shown here is derived from an EMBL/GenBank/DDBJ whole genome shotgun (WGS) entry which is preliminary data.</text>
</comment>
<reference evidence="2" key="2">
    <citation type="submission" date="2020-06" db="EMBL/GenBank/DDBJ databases">
        <authorList>
            <person name="Ji K."/>
            <person name="Li J."/>
        </authorList>
    </citation>
    <scope>NUCLEOTIDE SEQUENCE</scope>
    <source>
        <strain evidence="2">JKM2019</strain>
        <tissue evidence="2">Whole body</tissue>
    </source>
</reference>
<accession>A0A922L0M4</accession>
<feature type="transmembrane region" description="Helical" evidence="1">
    <location>
        <begin position="129"/>
        <end position="148"/>
    </location>
</feature>
<protein>
    <submittedName>
        <fullName evidence="3">Uncharacterized protein</fullName>
    </submittedName>
</protein>
<sequence length="186" mass="21071">MSIRGNIKKVLFPHIVKHIVISLCGASIFFIGYLMFDLISTLVDEIQNSPSNSSNMHDGGHKSDDPMTTGKVLYYFRNFFMLMLFALMQLFGLVGALKQNRNILSTFICCLMVAFVMMVIDYLTNTGYLSLGIFFLIQASFAYLLMILNQYRGHQISNIHYIPMPDEDVGSIGHRPSIVSSDSMRF</sequence>
<dbReference type="OrthoDB" id="6507441at2759"/>
<feature type="transmembrane region" description="Helical" evidence="1">
    <location>
        <begin position="103"/>
        <end position="123"/>
    </location>
</feature>
<evidence type="ECO:0000313" key="4">
    <source>
        <dbReference type="Proteomes" id="UP000790347"/>
    </source>
</evidence>
<evidence type="ECO:0000313" key="2">
    <source>
        <dbReference type="EMBL" id="KAH7637545.1"/>
    </source>
</evidence>
<feature type="transmembrane region" description="Helical" evidence="1">
    <location>
        <begin position="74"/>
        <end position="96"/>
    </location>
</feature>